<dbReference type="RefSeq" id="WP_128758170.1">
    <property type="nucleotide sequence ID" value="NZ_QOVM01000005.1"/>
</dbReference>
<dbReference type="Gene3D" id="3.40.50.2300">
    <property type="match status" value="1"/>
</dbReference>
<feature type="modified residue" description="4-aspartylphosphate" evidence="2">
    <location>
        <position position="57"/>
    </location>
</feature>
<dbReference type="EMBL" id="QOVM01000005">
    <property type="protein sequence ID" value="RXG21495.1"/>
    <property type="molecule type" value="Genomic_DNA"/>
</dbReference>
<evidence type="ECO:0000256" key="1">
    <source>
        <dbReference type="ARBA" id="ARBA00022553"/>
    </source>
</evidence>
<evidence type="ECO:0000259" key="3">
    <source>
        <dbReference type="PROSITE" id="PS50110"/>
    </source>
</evidence>
<dbReference type="Proteomes" id="UP000289238">
    <property type="component" value="Unassembled WGS sequence"/>
</dbReference>
<comment type="caution">
    <text evidence="4">The sequence shown here is derived from an EMBL/GenBank/DDBJ whole genome shotgun (WGS) entry which is preliminary data.</text>
</comment>
<evidence type="ECO:0000313" key="5">
    <source>
        <dbReference type="Proteomes" id="UP000289238"/>
    </source>
</evidence>
<sequence length="126" mass="14347">MSDSFKIMLVDDQQMANFINKKLIEITQLATDVVDYTLPEKALVELEEHQPDIIFLDLNMPKISGWEFLDSLTQSHNTTKVVIVTSSTSELDKQKAQNYIQVVDFLIKPLTKNTMLSLKSKLRSAS</sequence>
<feature type="domain" description="Response regulatory" evidence="3">
    <location>
        <begin position="6"/>
        <end position="123"/>
    </location>
</feature>
<accession>A0A4Q0P570</accession>
<dbReference type="PROSITE" id="PS50110">
    <property type="entry name" value="RESPONSE_REGULATORY"/>
    <property type="match status" value="1"/>
</dbReference>
<dbReference type="GO" id="GO:0000160">
    <property type="term" value="P:phosphorelay signal transduction system"/>
    <property type="evidence" value="ECO:0007669"/>
    <property type="project" value="InterPro"/>
</dbReference>
<keyword evidence="5" id="KW-1185">Reference proteome</keyword>
<dbReference type="InterPro" id="IPR001789">
    <property type="entry name" value="Sig_transdc_resp-reg_receiver"/>
</dbReference>
<dbReference type="InterPro" id="IPR050595">
    <property type="entry name" value="Bact_response_regulator"/>
</dbReference>
<evidence type="ECO:0000313" key="4">
    <source>
        <dbReference type="EMBL" id="RXG21495.1"/>
    </source>
</evidence>
<dbReference type="InterPro" id="IPR011006">
    <property type="entry name" value="CheY-like_superfamily"/>
</dbReference>
<dbReference type="PANTHER" id="PTHR44591">
    <property type="entry name" value="STRESS RESPONSE REGULATOR PROTEIN 1"/>
    <property type="match status" value="1"/>
</dbReference>
<gene>
    <name evidence="4" type="ORF">DSM00_2342</name>
</gene>
<dbReference type="SUPFAM" id="SSF52172">
    <property type="entry name" value="CheY-like"/>
    <property type="match status" value="1"/>
</dbReference>
<dbReference type="SMART" id="SM00448">
    <property type="entry name" value="REC"/>
    <property type="match status" value="1"/>
</dbReference>
<dbReference type="AlphaFoldDB" id="A0A4Q0P570"/>
<proteinExistence type="predicted"/>
<organism evidence="4 5">
    <name type="scientific">Leeuwenhoekiella aequorea</name>
    <dbReference type="NCBI Taxonomy" id="283736"/>
    <lineage>
        <taxon>Bacteria</taxon>
        <taxon>Pseudomonadati</taxon>
        <taxon>Bacteroidota</taxon>
        <taxon>Flavobacteriia</taxon>
        <taxon>Flavobacteriales</taxon>
        <taxon>Flavobacteriaceae</taxon>
        <taxon>Leeuwenhoekiella</taxon>
    </lineage>
</organism>
<dbReference type="OrthoDB" id="673128at2"/>
<name>A0A4Q0P570_9FLAO</name>
<dbReference type="PANTHER" id="PTHR44591:SF3">
    <property type="entry name" value="RESPONSE REGULATORY DOMAIN-CONTAINING PROTEIN"/>
    <property type="match status" value="1"/>
</dbReference>
<protein>
    <submittedName>
        <fullName evidence="4">Response regulator receiver domain-containing protein</fullName>
    </submittedName>
</protein>
<evidence type="ECO:0000256" key="2">
    <source>
        <dbReference type="PROSITE-ProRule" id="PRU00169"/>
    </source>
</evidence>
<dbReference type="Pfam" id="PF00072">
    <property type="entry name" value="Response_reg"/>
    <property type="match status" value="1"/>
</dbReference>
<keyword evidence="1 2" id="KW-0597">Phosphoprotein</keyword>
<reference evidence="4 5" key="1">
    <citation type="submission" date="2018-07" db="EMBL/GenBank/DDBJ databases">
        <title>Leeuwenhoekiella genomics.</title>
        <authorList>
            <person name="Tahon G."/>
            <person name="Willems A."/>
        </authorList>
    </citation>
    <scope>NUCLEOTIDE SEQUENCE [LARGE SCALE GENOMIC DNA]</scope>
    <source>
        <strain evidence="4 5">LMG 22550</strain>
    </source>
</reference>